<dbReference type="OrthoDB" id="337735at2759"/>
<comment type="similarity">
    <text evidence="1">Belongs to the cyclin family. Cyclin U/P subfamily.</text>
</comment>
<dbReference type="Gene3D" id="1.10.472.10">
    <property type="entry name" value="Cyclin-like"/>
    <property type="match status" value="1"/>
</dbReference>
<evidence type="ECO:0000313" key="4">
    <source>
        <dbReference type="EMBL" id="KAF3330588.1"/>
    </source>
</evidence>
<dbReference type="AlphaFoldDB" id="A0A833QZ66"/>
<evidence type="ECO:0000256" key="2">
    <source>
        <dbReference type="ARBA" id="ARBA00022618"/>
    </source>
</evidence>
<dbReference type="InterPro" id="IPR013922">
    <property type="entry name" value="Cyclin_PHO80-like"/>
</dbReference>
<evidence type="ECO:0000256" key="3">
    <source>
        <dbReference type="ARBA" id="ARBA00023306"/>
    </source>
</evidence>
<gene>
    <name evidence="4" type="ORF">FCM35_KLT03942</name>
</gene>
<dbReference type="InterPro" id="IPR036915">
    <property type="entry name" value="Cyclin-like_sf"/>
</dbReference>
<sequence>MSYLIHSQQTLNRPITNQRTSFLSHNFIRFNTNTRMSPKTLRSDLYSFGNEEERSAPPLVISVVASLLERTICRNERGGMSMATNGDSKDEVVAAFDNCRVLDMSIQSFLERVFRYAHVAPPVYVVAYVYMDRLCQFNQGLQIVSTNVHRLLTTSIMVASKFVEDLNYCNSYFAKVGGLSTEELNSLEINFLFLMGFRLNVSPSVFESYCSHLEREVSFGGGYQIERCLRNYMCGVEIALASKERGTPESKNQLARVL</sequence>
<keyword evidence="5" id="KW-1185">Reference proteome</keyword>
<dbReference type="GO" id="GO:0051301">
    <property type="term" value="P:cell division"/>
    <property type="evidence" value="ECO:0007669"/>
    <property type="project" value="UniProtKB-KW"/>
</dbReference>
<dbReference type="SUPFAM" id="SSF47954">
    <property type="entry name" value="Cyclin-like"/>
    <property type="match status" value="1"/>
</dbReference>
<dbReference type="GO" id="GO:0019901">
    <property type="term" value="F:protein kinase binding"/>
    <property type="evidence" value="ECO:0007669"/>
    <property type="project" value="InterPro"/>
</dbReference>
<evidence type="ECO:0000313" key="5">
    <source>
        <dbReference type="Proteomes" id="UP000623129"/>
    </source>
</evidence>
<dbReference type="PANTHER" id="PTHR15615">
    <property type="match status" value="1"/>
</dbReference>
<proteinExistence type="inferred from homology"/>
<comment type="caution">
    <text evidence="4">The sequence shown here is derived from an EMBL/GenBank/DDBJ whole genome shotgun (WGS) entry which is preliminary data.</text>
</comment>
<organism evidence="4 5">
    <name type="scientific">Carex littledalei</name>
    <dbReference type="NCBI Taxonomy" id="544730"/>
    <lineage>
        <taxon>Eukaryota</taxon>
        <taxon>Viridiplantae</taxon>
        <taxon>Streptophyta</taxon>
        <taxon>Embryophyta</taxon>
        <taxon>Tracheophyta</taxon>
        <taxon>Spermatophyta</taxon>
        <taxon>Magnoliopsida</taxon>
        <taxon>Liliopsida</taxon>
        <taxon>Poales</taxon>
        <taxon>Cyperaceae</taxon>
        <taxon>Cyperoideae</taxon>
        <taxon>Cariceae</taxon>
        <taxon>Carex</taxon>
        <taxon>Carex subgen. Euthyceras</taxon>
    </lineage>
</organism>
<protein>
    <submittedName>
        <fullName evidence="4">Cyclin-P2-1-like protein</fullName>
    </submittedName>
</protein>
<dbReference type="EMBL" id="SWLB01000013">
    <property type="protein sequence ID" value="KAF3330588.1"/>
    <property type="molecule type" value="Genomic_DNA"/>
</dbReference>
<evidence type="ECO:0000256" key="1">
    <source>
        <dbReference type="ARBA" id="ARBA00007215"/>
    </source>
</evidence>
<dbReference type="PANTHER" id="PTHR15615:SF15">
    <property type="entry name" value="CYCLIN-U2-1"/>
    <property type="match status" value="1"/>
</dbReference>
<accession>A0A833QZ66</accession>
<keyword evidence="3" id="KW-0131">Cell cycle</keyword>
<keyword evidence="2" id="KW-0132">Cell division</keyword>
<reference evidence="4" key="1">
    <citation type="submission" date="2020-01" db="EMBL/GenBank/DDBJ databases">
        <title>Genome sequence of Kobresia littledalei, the first chromosome-level genome in the family Cyperaceae.</title>
        <authorList>
            <person name="Qu G."/>
        </authorList>
    </citation>
    <scope>NUCLEOTIDE SEQUENCE</scope>
    <source>
        <strain evidence="4">C.B.Clarke</strain>
        <tissue evidence="4">Leaf</tissue>
    </source>
</reference>
<dbReference type="Proteomes" id="UP000623129">
    <property type="component" value="Unassembled WGS sequence"/>
</dbReference>
<dbReference type="Pfam" id="PF08613">
    <property type="entry name" value="Cyclin"/>
    <property type="match status" value="1"/>
</dbReference>
<name>A0A833QZ66_9POAL</name>